<feature type="region of interest" description="Disordered" evidence="2">
    <location>
        <begin position="94"/>
        <end position="114"/>
    </location>
</feature>
<evidence type="ECO:0000256" key="2">
    <source>
        <dbReference type="SAM" id="MobiDB-lite"/>
    </source>
</evidence>
<feature type="domain" description="Protein FAM184A/B N-terminal" evidence="3">
    <location>
        <begin position="20"/>
        <end position="142"/>
    </location>
</feature>
<keyword evidence="1" id="KW-0175">Coiled coil</keyword>
<evidence type="ECO:0000313" key="5">
    <source>
        <dbReference type="Proteomes" id="UP001189429"/>
    </source>
</evidence>
<sequence length="149" mass="16659">MDRDEIQHKLSKKVAQLTKVIFHLNTRNDEADLHLAAVTEAYEKEIDLILQDANAKVKKLAQAAEAGSSGKLQEQVQKIKASFEEEKQRGLQEVQTLRASASSREGKNSQAWTERMSKMSAEALALKQQVAQQAAQCRAALQASEEQRR</sequence>
<dbReference type="EMBL" id="CAUYUJ010005280">
    <property type="protein sequence ID" value="CAK0813052.1"/>
    <property type="molecule type" value="Genomic_DNA"/>
</dbReference>
<dbReference type="Pfam" id="PF15665">
    <property type="entry name" value="FAM184"/>
    <property type="match status" value="1"/>
</dbReference>
<proteinExistence type="predicted"/>
<name>A0ABN9R445_9DINO</name>
<evidence type="ECO:0000313" key="4">
    <source>
        <dbReference type="EMBL" id="CAK0813052.1"/>
    </source>
</evidence>
<gene>
    <name evidence="4" type="ORF">PCOR1329_LOCUS17115</name>
</gene>
<feature type="compositionally biased region" description="Polar residues" evidence="2">
    <location>
        <begin position="94"/>
        <end position="112"/>
    </location>
</feature>
<organism evidence="4 5">
    <name type="scientific">Prorocentrum cordatum</name>
    <dbReference type="NCBI Taxonomy" id="2364126"/>
    <lineage>
        <taxon>Eukaryota</taxon>
        <taxon>Sar</taxon>
        <taxon>Alveolata</taxon>
        <taxon>Dinophyceae</taxon>
        <taxon>Prorocentrales</taxon>
        <taxon>Prorocentraceae</taxon>
        <taxon>Prorocentrum</taxon>
    </lineage>
</organism>
<dbReference type="PANTHER" id="PTHR18870">
    <property type="entry name" value="PROTEIN TAG-278-RELATED"/>
    <property type="match status" value="1"/>
</dbReference>
<comment type="caution">
    <text evidence="4">The sequence shown here is derived from an EMBL/GenBank/DDBJ whole genome shotgun (WGS) entry which is preliminary data.</text>
</comment>
<accession>A0ABN9R445</accession>
<feature type="non-terminal residue" evidence="4">
    <location>
        <position position="149"/>
    </location>
</feature>
<keyword evidence="5" id="KW-1185">Reference proteome</keyword>
<evidence type="ECO:0000259" key="3">
    <source>
        <dbReference type="Pfam" id="PF15665"/>
    </source>
</evidence>
<reference evidence="4" key="1">
    <citation type="submission" date="2023-10" db="EMBL/GenBank/DDBJ databases">
        <authorList>
            <person name="Chen Y."/>
            <person name="Shah S."/>
            <person name="Dougan E. K."/>
            <person name="Thang M."/>
            <person name="Chan C."/>
        </authorList>
    </citation>
    <scope>NUCLEOTIDE SEQUENCE [LARGE SCALE GENOMIC DNA]</scope>
</reference>
<dbReference type="InterPro" id="IPR039478">
    <property type="entry name" value="FAM184A/B_N"/>
</dbReference>
<protein>
    <recommendedName>
        <fullName evidence="3">Protein FAM184A/B N-terminal domain-containing protein</fullName>
    </recommendedName>
</protein>
<dbReference type="Proteomes" id="UP001189429">
    <property type="component" value="Unassembled WGS sequence"/>
</dbReference>
<evidence type="ECO:0000256" key="1">
    <source>
        <dbReference type="ARBA" id="ARBA00023054"/>
    </source>
</evidence>
<dbReference type="PANTHER" id="PTHR18870:SF9">
    <property type="entry name" value="PROTEIN TAG-278-RELATED"/>
    <property type="match status" value="1"/>
</dbReference>